<evidence type="ECO:0000313" key="2">
    <source>
        <dbReference type="EMBL" id="TNN59077.1"/>
    </source>
</evidence>
<evidence type="ECO:0000256" key="1">
    <source>
        <dbReference type="SAM" id="MobiDB-lite"/>
    </source>
</evidence>
<feature type="region of interest" description="Disordered" evidence="1">
    <location>
        <begin position="1"/>
        <end position="21"/>
    </location>
</feature>
<feature type="compositionally biased region" description="Polar residues" evidence="1">
    <location>
        <begin position="1"/>
        <end position="11"/>
    </location>
</feature>
<gene>
    <name evidence="2" type="ORF">EYF80_030711</name>
</gene>
<comment type="caution">
    <text evidence="2">The sequence shown here is derived from an EMBL/GenBank/DDBJ whole genome shotgun (WGS) entry which is preliminary data.</text>
</comment>
<sequence length="86" mass="9285">MAMTRQQSHSRSGGERTGVEAADIAADPSQAPVLALILGLSTPIRRRLQSTATENMRQARADQHHGRGRDPNPLSSILRAPEITFG</sequence>
<evidence type="ECO:0000313" key="3">
    <source>
        <dbReference type="Proteomes" id="UP000314294"/>
    </source>
</evidence>
<dbReference type="Proteomes" id="UP000314294">
    <property type="component" value="Unassembled WGS sequence"/>
</dbReference>
<reference evidence="2 3" key="1">
    <citation type="submission" date="2019-03" db="EMBL/GenBank/DDBJ databases">
        <title>First draft genome of Liparis tanakae, snailfish: a comprehensive survey of snailfish specific genes.</title>
        <authorList>
            <person name="Kim W."/>
            <person name="Song I."/>
            <person name="Jeong J.-H."/>
            <person name="Kim D."/>
            <person name="Kim S."/>
            <person name="Ryu S."/>
            <person name="Song J.Y."/>
            <person name="Lee S.K."/>
        </authorList>
    </citation>
    <scope>NUCLEOTIDE SEQUENCE [LARGE SCALE GENOMIC DNA]</scope>
    <source>
        <tissue evidence="2">Muscle</tissue>
    </source>
</reference>
<protein>
    <submittedName>
        <fullName evidence="2">Uncharacterized protein</fullName>
    </submittedName>
</protein>
<dbReference type="AlphaFoldDB" id="A0A4Z2GZM4"/>
<feature type="region of interest" description="Disordered" evidence="1">
    <location>
        <begin position="52"/>
        <end position="86"/>
    </location>
</feature>
<name>A0A4Z2GZM4_9TELE</name>
<feature type="compositionally biased region" description="Basic and acidic residues" evidence="1">
    <location>
        <begin position="57"/>
        <end position="70"/>
    </location>
</feature>
<organism evidence="2 3">
    <name type="scientific">Liparis tanakae</name>
    <name type="common">Tanaka's snailfish</name>
    <dbReference type="NCBI Taxonomy" id="230148"/>
    <lineage>
        <taxon>Eukaryota</taxon>
        <taxon>Metazoa</taxon>
        <taxon>Chordata</taxon>
        <taxon>Craniata</taxon>
        <taxon>Vertebrata</taxon>
        <taxon>Euteleostomi</taxon>
        <taxon>Actinopterygii</taxon>
        <taxon>Neopterygii</taxon>
        <taxon>Teleostei</taxon>
        <taxon>Neoteleostei</taxon>
        <taxon>Acanthomorphata</taxon>
        <taxon>Eupercaria</taxon>
        <taxon>Perciformes</taxon>
        <taxon>Cottioidei</taxon>
        <taxon>Cottales</taxon>
        <taxon>Liparidae</taxon>
        <taxon>Liparis</taxon>
    </lineage>
</organism>
<proteinExistence type="predicted"/>
<keyword evidence="3" id="KW-1185">Reference proteome</keyword>
<dbReference type="EMBL" id="SRLO01000364">
    <property type="protein sequence ID" value="TNN59077.1"/>
    <property type="molecule type" value="Genomic_DNA"/>
</dbReference>
<accession>A0A4Z2GZM4</accession>